<dbReference type="EMBL" id="JABTDW010000001">
    <property type="protein sequence ID" value="NSB12439.1"/>
    <property type="molecule type" value="Genomic_DNA"/>
</dbReference>
<protein>
    <submittedName>
        <fullName evidence="1">Cyclopropane fatty-acyl-phospholipid synthase-like methyltransferase</fullName>
    </submittedName>
</protein>
<sequence length="305" mass="35828">MSEKVGNVVLNYDHYSGIDLYSEGDVEDELLDIVQNNEERQFNNIIAERKKWSIMYHLSHIRGNIVEWLPISKKQTVLEIGSGCGAITGVLANKAKKVTCIELSKKRSLINAYRNRNKENIEILLGNFEEVEKDIIEKYDYITLIGVFEYSESYILQKNPYVNFLKIIRKHLKNNGKVIIAIENKLGLKYWAGCKEDHVDRYFENIEDYTKTKGVKTFSRKELEEIMQESGFYNYKFYYPYPDYKLPTQIYSDGYLPKKGELNNNNRNFDKERIVTFDESKVYDTIIKEGLFHVYSNSYLVVIDD</sequence>
<comment type="caution">
    <text evidence="1">The sequence shown here is derived from an EMBL/GenBank/DDBJ whole genome shotgun (WGS) entry which is preliminary data.</text>
</comment>
<name>A0AAE5H1N5_CLOBE</name>
<dbReference type="Pfam" id="PF13489">
    <property type="entry name" value="Methyltransf_23"/>
    <property type="match status" value="1"/>
</dbReference>
<dbReference type="Proteomes" id="UP000822184">
    <property type="component" value="Unassembled WGS sequence"/>
</dbReference>
<dbReference type="AlphaFoldDB" id="A0AAE5H1N5"/>
<reference evidence="1" key="1">
    <citation type="submission" date="2020-06" db="EMBL/GenBank/DDBJ databases">
        <title>Genomic insights into acetone-butanol-ethanol (ABE) fermentation by sequencing solventogenic clostridia strains.</title>
        <authorList>
            <person name="Brown S."/>
        </authorList>
    </citation>
    <scope>NUCLEOTIDE SEQUENCE</scope>
    <source>
        <strain evidence="1">DJ123</strain>
    </source>
</reference>
<keyword evidence="1" id="KW-0808">Transferase</keyword>
<keyword evidence="1" id="KW-0489">Methyltransferase</keyword>
<dbReference type="SUPFAM" id="SSF53335">
    <property type="entry name" value="S-adenosyl-L-methionine-dependent methyltransferases"/>
    <property type="match status" value="1"/>
</dbReference>
<evidence type="ECO:0000313" key="1">
    <source>
        <dbReference type="EMBL" id="NSB12439.1"/>
    </source>
</evidence>
<dbReference type="GO" id="GO:0008168">
    <property type="term" value="F:methyltransferase activity"/>
    <property type="evidence" value="ECO:0007669"/>
    <property type="project" value="UniProtKB-KW"/>
</dbReference>
<dbReference type="PANTHER" id="PTHR43861:SF6">
    <property type="entry name" value="METHYLTRANSFERASE TYPE 11"/>
    <property type="match status" value="1"/>
</dbReference>
<accession>A0AAE5H1N5</accession>
<dbReference type="Gene3D" id="3.40.50.150">
    <property type="entry name" value="Vaccinia Virus protein VP39"/>
    <property type="match status" value="1"/>
</dbReference>
<evidence type="ECO:0000313" key="2">
    <source>
        <dbReference type="Proteomes" id="UP000822184"/>
    </source>
</evidence>
<dbReference type="PANTHER" id="PTHR43861">
    <property type="entry name" value="TRANS-ACONITATE 2-METHYLTRANSFERASE-RELATED"/>
    <property type="match status" value="1"/>
</dbReference>
<organism evidence="1 2">
    <name type="scientific">Clostridium beijerinckii</name>
    <name type="common">Clostridium MP</name>
    <dbReference type="NCBI Taxonomy" id="1520"/>
    <lineage>
        <taxon>Bacteria</taxon>
        <taxon>Bacillati</taxon>
        <taxon>Bacillota</taxon>
        <taxon>Clostridia</taxon>
        <taxon>Eubacteriales</taxon>
        <taxon>Clostridiaceae</taxon>
        <taxon>Clostridium</taxon>
    </lineage>
</organism>
<gene>
    <name evidence="1" type="ORF">BCD95_000698</name>
</gene>
<proteinExistence type="predicted"/>
<dbReference type="GO" id="GO:0032259">
    <property type="term" value="P:methylation"/>
    <property type="evidence" value="ECO:0007669"/>
    <property type="project" value="UniProtKB-KW"/>
</dbReference>
<dbReference type="InterPro" id="IPR029063">
    <property type="entry name" value="SAM-dependent_MTases_sf"/>
</dbReference>
<dbReference type="CDD" id="cd02440">
    <property type="entry name" value="AdoMet_MTases"/>
    <property type="match status" value="1"/>
</dbReference>
<dbReference type="RefSeq" id="WP_077854957.1">
    <property type="nucleotide sequence ID" value="NZ_JABTDW010000001.1"/>
</dbReference>